<dbReference type="SUPFAM" id="SSF90209">
    <property type="entry name" value="Ran binding protein zinc finger-like"/>
    <property type="match status" value="1"/>
</dbReference>
<proteinExistence type="predicted"/>
<keyword evidence="13" id="KW-1185">Reference proteome</keyword>
<evidence type="ECO:0000256" key="4">
    <source>
        <dbReference type="ARBA" id="ARBA00022833"/>
    </source>
</evidence>
<keyword evidence="6" id="KW-0694">RNA-binding</keyword>
<dbReference type="InterPro" id="IPR035979">
    <property type="entry name" value="RBD_domain_sf"/>
</dbReference>
<dbReference type="PANTHER" id="PTHR13948:SF4">
    <property type="entry name" value="RNA-BINDING PROTEIN 10"/>
    <property type="match status" value="1"/>
</dbReference>
<dbReference type="InterPro" id="IPR001876">
    <property type="entry name" value="Znf_RanBP2"/>
</dbReference>
<dbReference type="CDD" id="cd12754">
    <property type="entry name" value="RRM2_RBM10"/>
    <property type="match status" value="1"/>
</dbReference>
<dbReference type="Pfam" id="PF17780">
    <property type="entry name" value="OCRE"/>
    <property type="match status" value="1"/>
</dbReference>
<feature type="domain" description="RRM" evidence="9">
    <location>
        <begin position="295"/>
        <end position="379"/>
    </location>
</feature>
<dbReference type="InterPro" id="IPR012677">
    <property type="entry name" value="Nucleotide-bd_a/b_plait_sf"/>
</dbReference>
<dbReference type="InterPro" id="IPR036443">
    <property type="entry name" value="Znf_RanBP2_sf"/>
</dbReference>
<dbReference type="GO" id="GO:0000398">
    <property type="term" value="P:mRNA splicing, via spliceosome"/>
    <property type="evidence" value="ECO:0007669"/>
    <property type="project" value="TreeGrafter"/>
</dbReference>
<dbReference type="GO" id="GO:0005634">
    <property type="term" value="C:nucleus"/>
    <property type="evidence" value="ECO:0007669"/>
    <property type="project" value="UniProtKB-SubCell"/>
</dbReference>
<feature type="domain" description="RanBP2-type" evidence="11">
    <location>
        <begin position="213"/>
        <end position="243"/>
    </location>
</feature>
<dbReference type="PROSITE" id="PS50157">
    <property type="entry name" value="ZINC_FINGER_C2H2_2"/>
    <property type="match status" value="1"/>
</dbReference>
<evidence type="ECO:0000259" key="10">
    <source>
        <dbReference type="PROSITE" id="PS50157"/>
    </source>
</evidence>
<dbReference type="FunFam" id="3.30.70.330:FF:000110">
    <property type="entry name" value="RNA-binding protein 10 isoform X1"/>
    <property type="match status" value="1"/>
</dbReference>
<dbReference type="SMART" id="SM00360">
    <property type="entry name" value="RRM"/>
    <property type="match status" value="2"/>
</dbReference>
<keyword evidence="5" id="KW-0539">Nucleus</keyword>
<evidence type="ECO:0000256" key="8">
    <source>
        <dbReference type="SAM" id="MobiDB-lite"/>
    </source>
</evidence>
<feature type="domain" description="C2H2-type" evidence="10">
    <location>
        <begin position="684"/>
        <end position="709"/>
    </location>
</feature>
<feature type="region of interest" description="Disordered" evidence="8">
    <location>
        <begin position="642"/>
        <end position="674"/>
    </location>
</feature>
<evidence type="ECO:0000259" key="9">
    <source>
        <dbReference type="PROSITE" id="PS50102"/>
    </source>
</evidence>
<evidence type="ECO:0000259" key="11">
    <source>
        <dbReference type="PROSITE" id="PS50199"/>
    </source>
</evidence>
<feature type="compositionally biased region" description="Low complexity" evidence="8">
    <location>
        <begin position="643"/>
        <end position="652"/>
    </location>
</feature>
<keyword evidence="2" id="KW-0479">Metal-binding</keyword>
<evidence type="ECO:0000256" key="3">
    <source>
        <dbReference type="ARBA" id="ARBA00022771"/>
    </source>
</evidence>
<dbReference type="InParanoid" id="I3K388"/>
<dbReference type="InterPro" id="IPR000504">
    <property type="entry name" value="RRM_dom"/>
</dbReference>
<dbReference type="Pfam" id="PF00076">
    <property type="entry name" value="RRM_1"/>
    <property type="match status" value="1"/>
</dbReference>
<name>I3K388_ORENI</name>
<evidence type="ECO:0000313" key="12">
    <source>
        <dbReference type="Ensembl" id="ENSONIP00000015583.2"/>
    </source>
</evidence>
<dbReference type="FunFam" id="4.10.1060.10:FF:000005">
    <property type="entry name" value="RNA-binding protein 10 isoform X2"/>
    <property type="match status" value="1"/>
</dbReference>
<keyword evidence="3 7" id="KW-0863">Zinc-finger</keyword>
<dbReference type="Proteomes" id="UP000005207">
    <property type="component" value="Linkage group LG20"/>
</dbReference>
<dbReference type="Ensembl" id="ENSONIT00000015596.2">
    <property type="protein sequence ID" value="ENSONIP00000015583.2"/>
    <property type="gene ID" value="ENSONIG00000012370.2"/>
</dbReference>
<dbReference type="InterPro" id="IPR041591">
    <property type="entry name" value="OCRE"/>
</dbReference>
<comment type="subcellular location">
    <subcellularLocation>
        <location evidence="1">Nucleus</location>
    </subcellularLocation>
</comment>
<keyword evidence="4" id="KW-0862">Zinc</keyword>
<reference evidence="13" key="1">
    <citation type="submission" date="2012-01" db="EMBL/GenBank/DDBJ databases">
        <title>The Genome Sequence of Oreochromis niloticus (Nile Tilapia).</title>
        <authorList>
            <consortium name="Broad Institute Genome Assembly Team"/>
            <consortium name="Broad Institute Sequencing Platform"/>
            <person name="Di Palma F."/>
            <person name="Johnson J."/>
            <person name="Lander E.S."/>
            <person name="Lindblad-Toh K."/>
        </authorList>
    </citation>
    <scope>NUCLEOTIDE SEQUENCE [LARGE SCALE GENOMIC DNA]</scope>
</reference>
<dbReference type="SUPFAM" id="SSF54928">
    <property type="entry name" value="RNA-binding domain, RBD"/>
    <property type="match status" value="2"/>
</dbReference>
<evidence type="ECO:0000313" key="13">
    <source>
        <dbReference type="Proteomes" id="UP000005207"/>
    </source>
</evidence>
<dbReference type="InterPro" id="IPR013087">
    <property type="entry name" value="Znf_C2H2_type"/>
</dbReference>
<dbReference type="OMA" id="EGNWARS"/>
<feature type="region of interest" description="Disordered" evidence="8">
    <location>
        <begin position="594"/>
        <end position="618"/>
    </location>
</feature>
<evidence type="ECO:0000256" key="6">
    <source>
        <dbReference type="PROSITE-ProRule" id="PRU00176"/>
    </source>
</evidence>
<dbReference type="GO" id="GO:0008270">
    <property type="term" value="F:zinc ion binding"/>
    <property type="evidence" value="ECO:0007669"/>
    <property type="project" value="UniProtKB-KW"/>
</dbReference>
<dbReference type="PROSITE" id="PS50102">
    <property type="entry name" value="RRM"/>
    <property type="match status" value="2"/>
</dbReference>
<protein>
    <submittedName>
        <fullName evidence="12">RNA binding motif protein 10</fullName>
    </submittedName>
</protein>
<gene>
    <name evidence="12" type="primary">RBM10</name>
    <name evidence="12" type="synonym">rbm10</name>
</gene>
<dbReference type="AlphaFoldDB" id="I3K388"/>
<evidence type="ECO:0000256" key="2">
    <source>
        <dbReference type="ARBA" id="ARBA00022723"/>
    </source>
</evidence>
<evidence type="ECO:0000256" key="5">
    <source>
        <dbReference type="ARBA" id="ARBA00023242"/>
    </source>
</evidence>
<dbReference type="GO" id="GO:0003723">
    <property type="term" value="F:RNA binding"/>
    <property type="evidence" value="ECO:0007669"/>
    <property type="project" value="UniProtKB-UniRule"/>
</dbReference>
<dbReference type="InterPro" id="IPR034992">
    <property type="entry name" value="RBM10_RRM2"/>
</dbReference>
<reference evidence="12" key="2">
    <citation type="submission" date="2025-08" db="UniProtKB">
        <authorList>
            <consortium name="Ensembl"/>
        </authorList>
    </citation>
    <scope>IDENTIFICATION</scope>
</reference>
<dbReference type="CDD" id="cd12753">
    <property type="entry name" value="RRM1_RBM10"/>
    <property type="match status" value="1"/>
</dbReference>
<sequence>MRGGEFNVSFTSFSHILSDKSLTQFFVVSRGGRGDRLGRYGGTHNDHNFRDMDYRGYGQEDEETGTGFDVRVEGDRQYGNDEQSLGIHDFSPGCLQEHPGFHQRVDGRGELDQRDQDYRAELDHNQRPSNIIMLRMLPPSATANEIRAQLQEQGIQPREVRLMRNKSSGQSRGFAFVEFNLIQEATRWMETNQGVLSILGQRVSMHYSDPKPRANEDWLCNKCGVQNFKRREKCFKCNVPKSEAELKLPQVQKDLPIGLQKEGAQGLLPLPAPYHSSGPPVTPGQAPQQADVANDTLILRNLGPHTSVEAILSALAPFATLSPSNVRLIKDKHTHLNRGFAFLQLSTIVEASQLLQILQALQPPLSIDGKVIVVEFAKGSKRDVFVTDGSRVSAATVASTAIAAAQWAVTQTTQNGPGGGQSVDTSVYQQGAAVTYSQEGLEYAGQDGTTFKPQADNRVAALTSGVASLNGAYAGGAAPGLYDMPITVPDVSTYHYDESSGYYYDPFTGLYYDPNSQYYYNSHTQQYMYWDGEKHTYIPAASQSNTEGAPPSDGAAPTESPFATSGSKEKKDKPKNKTAQQIAKDMERWAKSLNRQKENMRSVSSSPATDDHRESASADAGYAVLEKKGALSERPQIFLDQIRQSQSPPRQQGLVPAYSGETDSEEEGGEKDEKDGRLTDWVKLACLLCRRQFPSKEALIRHQQLSELHKVFLFSSCSDGITDTSLGARMLQGGVKRGLLLRNMQVE</sequence>
<dbReference type="Gene3D" id="3.30.70.330">
    <property type="match status" value="2"/>
</dbReference>
<reference evidence="12" key="3">
    <citation type="submission" date="2025-09" db="UniProtKB">
        <authorList>
            <consortium name="Ensembl"/>
        </authorList>
    </citation>
    <scope>IDENTIFICATION</scope>
</reference>
<dbReference type="PANTHER" id="PTHR13948">
    <property type="entry name" value="RNA-BINDING PROTEIN"/>
    <property type="match status" value="1"/>
</dbReference>
<organism evidence="12 13">
    <name type="scientific">Oreochromis niloticus</name>
    <name type="common">Nile tilapia</name>
    <name type="synonym">Tilapia nilotica</name>
    <dbReference type="NCBI Taxonomy" id="8128"/>
    <lineage>
        <taxon>Eukaryota</taxon>
        <taxon>Metazoa</taxon>
        <taxon>Chordata</taxon>
        <taxon>Craniata</taxon>
        <taxon>Vertebrata</taxon>
        <taxon>Euteleostomi</taxon>
        <taxon>Actinopterygii</taxon>
        <taxon>Neopterygii</taxon>
        <taxon>Teleostei</taxon>
        <taxon>Neoteleostei</taxon>
        <taxon>Acanthomorphata</taxon>
        <taxon>Ovalentaria</taxon>
        <taxon>Cichlomorphae</taxon>
        <taxon>Cichliformes</taxon>
        <taxon>Cichlidae</taxon>
        <taxon>African cichlids</taxon>
        <taxon>Pseudocrenilabrinae</taxon>
        <taxon>Oreochromini</taxon>
        <taxon>Oreochromis</taxon>
    </lineage>
</organism>
<dbReference type="Gene3D" id="4.10.1060.10">
    <property type="entry name" value="Zinc finger, RanBP2-type"/>
    <property type="match status" value="1"/>
</dbReference>
<feature type="domain" description="RRM" evidence="9">
    <location>
        <begin position="130"/>
        <end position="210"/>
    </location>
</feature>
<dbReference type="PROSITE" id="PS50199">
    <property type="entry name" value="ZF_RANBP2_2"/>
    <property type="match status" value="1"/>
</dbReference>
<dbReference type="SMART" id="SM00547">
    <property type="entry name" value="ZnF_RBZ"/>
    <property type="match status" value="1"/>
</dbReference>
<feature type="region of interest" description="Disordered" evidence="8">
    <location>
        <begin position="541"/>
        <end position="582"/>
    </location>
</feature>
<dbReference type="GeneTree" id="ENSGT00940000160369"/>
<evidence type="ECO:0000256" key="7">
    <source>
        <dbReference type="PROSITE-ProRule" id="PRU00322"/>
    </source>
</evidence>
<evidence type="ECO:0000256" key="1">
    <source>
        <dbReference type="ARBA" id="ARBA00004123"/>
    </source>
</evidence>
<accession>I3K388</accession>
<dbReference type="PROSITE" id="PS01358">
    <property type="entry name" value="ZF_RANBP2_1"/>
    <property type="match status" value="1"/>
</dbReference>